<dbReference type="Proteomes" id="UP000251485">
    <property type="component" value="Unassembled WGS sequence"/>
</dbReference>
<dbReference type="AlphaFoldDB" id="A0A1Z1SX38"/>
<evidence type="ECO:0000313" key="6">
    <source>
        <dbReference type="Proteomes" id="UP000254191"/>
    </source>
</evidence>
<reference evidence="5 6" key="2">
    <citation type="submission" date="2018-06" db="EMBL/GenBank/DDBJ databases">
        <authorList>
            <consortium name="Pathogen Informatics"/>
            <person name="Doyle S."/>
        </authorList>
    </citation>
    <scope>NUCLEOTIDE SEQUENCE [LARGE SCALE GENOMIC DNA]</scope>
    <source>
        <strain evidence="2 5">NCTC10975</strain>
        <strain evidence="3 6">NCTC11938</strain>
    </source>
</reference>
<evidence type="ECO:0000313" key="5">
    <source>
        <dbReference type="Proteomes" id="UP000251485"/>
    </source>
</evidence>
<evidence type="ECO:0000313" key="4">
    <source>
        <dbReference type="Proteomes" id="UP000195540"/>
    </source>
</evidence>
<dbReference type="InterPro" id="IPR007351">
    <property type="entry name" value="YjbR"/>
</dbReference>
<organism evidence="1 4">
    <name type="scientific">Proteus mirabilis</name>
    <dbReference type="NCBI Taxonomy" id="584"/>
    <lineage>
        <taxon>Bacteria</taxon>
        <taxon>Pseudomonadati</taxon>
        <taxon>Pseudomonadota</taxon>
        <taxon>Gammaproteobacteria</taxon>
        <taxon>Enterobacterales</taxon>
        <taxon>Morganellaceae</taxon>
        <taxon>Proteus</taxon>
    </lineage>
</organism>
<proteinExistence type="predicted"/>
<dbReference type="EMBL" id="UGTS01000004">
    <property type="protein sequence ID" value="SUC18385.1"/>
    <property type="molecule type" value="Genomic_DNA"/>
</dbReference>
<evidence type="ECO:0000313" key="2">
    <source>
        <dbReference type="EMBL" id="SPY94593.1"/>
    </source>
</evidence>
<protein>
    <submittedName>
        <fullName evidence="2">Uncharacterized protein conserved in bacteria</fullName>
    </submittedName>
</protein>
<dbReference type="EMBL" id="CP021694">
    <property type="protein sequence ID" value="ARX35145.1"/>
    <property type="molecule type" value="Genomic_DNA"/>
</dbReference>
<accession>A0A1Z1SX38</accession>
<dbReference type="PANTHER" id="PTHR35145:SF1">
    <property type="entry name" value="CYTOPLASMIC PROTEIN"/>
    <property type="match status" value="1"/>
</dbReference>
<dbReference type="PANTHER" id="PTHR35145">
    <property type="entry name" value="CYTOPLASMIC PROTEIN-RELATED"/>
    <property type="match status" value="1"/>
</dbReference>
<evidence type="ECO:0000313" key="3">
    <source>
        <dbReference type="EMBL" id="SUC18385.1"/>
    </source>
</evidence>
<dbReference type="Gene3D" id="3.90.1150.30">
    <property type="match status" value="1"/>
</dbReference>
<sequence length="118" mass="13987">MNRKELIEYIQKTYAVIPEYLWSKYPNYAVFRHHNHSKWFAVIMDVAENKLFDTGKNNKVDVINLKVPVPLVGALRLKKAVYPAYHMNKEHWISIRLDTDFDDTELKSLISESYELTQ</sequence>
<name>A0A1Z1SX38_PROMI</name>
<gene>
    <name evidence="1" type="ORF">AM402_13610</name>
    <name evidence="2" type="ORF">NCTC10975_00938</name>
    <name evidence="3" type="ORF">NCTC11938_00711</name>
</gene>
<reference evidence="1 4" key="1">
    <citation type="submission" date="2017-05" db="EMBL/GenBank/DDBJ databases">
        <title>Whole genome sequencing of Proteus mirabilis AR_0155.</title>
        <authorList>
            <person name="Conlan S."/>
            <person name="Thomas P.J."/>
            <person name="Mullikin J."/>
            <person name="Frank K.M."/>
            <person name="Segre J.A."/>
        </authorList>
    </citation>
    <scope>NUCLEOTIDE SEQUENCE [LARGE SCALE GENOMIC DNA]</scope>
    <source>
        <strain evidence="1 4">AR_0155</strain>
    </source>
</reference>
<dbReference type="InterPro" id="IPR058532">
    <property type="entry name" value="YjbR/MT2646/Rv2570-like"/>
</dbReference>
<dbReference type="EMBL" id="UAUE01000003">
    <property type="protein sequence ID" value="SPY94593.1"/>
    <property type="molecule type" value="Genomic_DNA"/>
</dbReference>
<dbReference type="KEGG" id="pvl:AOB99_06995"/>
<dbReference type="SUPFAM" id="SSF142906">
    <property type="entry name" value="YjbR-like"/>
    <property type="match status" value="1"/>
</dbReference>
<dbReference type="Pfam" id="PF04237">
    <property type="entry name" value="YjbR"/>
    <property type="match status" value="1"/>
</dbReference>
<evidence type="ECO:0000313" key="1">
    <source>
        <dbReference type="EMBL" id="ARX35145.1"/>
    </source>
</evidence>
<dbReference type="Proteomes" id="UP000254191">
    <property type="component" value="Unassembled WGS sequence"/>
</dbReference>
<dbReference type="InterPro" id="IPR038056">
    <property type="entry name" value="YjbR-like_sf"/>
</dbReference>
<dbReference type="Proteomes" id="UP000195540">
    <property type="component" value="Chromosome"/>
</dbReference>
<dbReference type="RefSeq" id="WP_004242530.1">
    <property type="nucleotide sequence ID" value="NZ_AP026827.1"/>
</dbReference>